<protein>
    <submittedName>
        <fullName evidence="1">Uncharacterized protein</fullName>
    </submittedName>
</protein>
<name>A0A1A9B9E9_9ACTN</name>
<evidence type="ECO:0000313" key="2">
    <source>
        <dbReference type="Proteomes" id="UP000199558"/>
    </source>
</evidence>
<dbReference type="AlphaFoldDB" id="A0A1A9B9E9"/>
<gene>
    <name evidence="1" type="ORF">GA0070622_2775</name>
</gene>
<accession>A0A1A9B9E9</accession>
<dbReference type="RefSeq" id="WP_091573662.1">
    <property type="nucleotide sequence ID" value="NZ_FLRH01000003.1"/>
</dbReference>
<dbReference type="EMBL" id="FLRH01000003">
    <property type="protein sequence ID" value="SBT65768.1"/>
    <property type="molecule type" value="Genomic_DNA"/>
</dbReference>
<keyword evidence="2" id="KW-1185">Reference proteome</keyword>
<dbReference type="Proteomes" id="UP000199558">
    <property type="component" value="Unassembled WGS sequence"/>
</dbReference>
<evidence type="ECO:0000313" key="1">
    <source>
        <dbReference type="EMBL" id="SBT65768.1"/>
    </source>
</evidence>
<dbReference type="OrthoDB" id="9804372at2"/>
<organism evidence="1 2">
    <name type="scientific">Micromonospora sediminicola</name>
    <dbReference type="NCBI Taxonomy" id="946078"/>
    <lineage>
        <taxon>Bacteria</taxon>
        <taxon>Bacillati</taxon>
        <taxon>Actinomycetota</taxon>
        <taxon>Actinomycetes</taxon>
        <taxon>Micromonosporales</taxon>
        <taxon>Micromonosporaceae</taxon>
        <taxon>Micromonospora</taxon>
    </lineage>
</organism>
<sequence length="580" mass="61762">MTRTPLWLFLSAADDPAAPYVGATLGRLARESGALFEAYLESRREGSLFARTGSTVLGGGHHTQFNQLCAQHDVTVFTLGHSAVFDSSVRAFGLTVGARAHDPGELYAQAYAHLRRSEPATVFVGPVGDLAPYLVPEVAGRDVLGFPVGADLPAGRSVLAAYADVPGAAVVDTWHDGDDLGSVTLRIADRHRATAQGVCFGDPVAVLAQLPRLVRERRVAVFAPARPLPPAEVRFSPYTEETSAIAEQTATLALDVGDPVLIGRQTGDGDLFAWSRHGVCMQITEPNRPAFPVLADTPQPWSPAPACDEGEYTDDELRDLAAQGAVLTAMMWHSGEIAHNESMLNLLDLAGATGLKMGVGVHAARYRTAPQTWELLAAGVDRGGVRGLVEPVLHSGGRGVLAEFDCPPEALAEHCAAALDEIRSIAGPGQTPSGYYAFCDTDLDTFAPASDAVYAAIESAGLSYVVSSARPGRNRVVRRTDGCVVVNQSARSVAHASPFVRITTAEELREDVAPMRPGWVLATLDAPVIAFAPYIWRHGGRFMRVVDWFTSTGEAGERRNVLPSTVARYARILADGGFLP</sequence>
<proteinExistence type="predicted"/>
<dbReference type="STRING" id="946078.GA0070622_2775"/>
<reference evidence="2" key="1">
    <citation type="submission" date="2016-06" db="EMBL/GenBank/DDBJ databases">
        <authorList>
            <person name="Varghese N."/>
            <person name="Submissions Spin"/>
        </authorList>
    </citation>
    <scope>NUCLEOTIDE SEQUENCE [LARGE SCALE GENOMIC DNA]</scope>
    <source>
        <strain evidence="2">DSM 45794</strain>
    </source>
</reference>